<dbReference type="EMBL" id="MNBE01000664">
    <property type="protein sequence ID" value="OKO99214.1"/>
    <property type="molecule type" value="Genomic_DNA"/>
</dbReference>
<feature type="transmembrane region" description="Helical" evidence="3">
    <location>
        <begin position="102"/>
        <end position="122"/>
    </location>
</feature>
<dbReference type="Pfam" id="PF07690">
    <property type="entry name" value="MFS_1"/>
    <property type="match status" value="1"/>
</dbReference>
<name>A0A1Q5TG58_9EURO</name>
<keyword evidence="3" id="KW-0472">Membrane</keyword>
<dbReference type="InterPro" id="IPR011701">
    <property type="entry name" value="MFS"/>
</dbReference>
<accession>A0A1Q5TG58</accession>
<dbReference type="GO" id="GO:0016020">
    <property type="term" value="C:membrane"/>
    <property type="evidence" value="ECO:0007669"/>
    <property type="project" value="UniProtKB-SubCell"/>
</dbReference>
<evidence type="ECO:0000313" key="4">
    <source>
        <dbReference type="EMBL" id="OKO99214.1"/>
    </source>
</evidence>
<feature type="transmembrane region" description="Helical" evidence="3">
    <location>
        <begin position="45"/>
        <end position="63"/>
    </location>
</feature>
<dbReference type="AlphaFoldDB" id="A0A1Q5TG58"/>
<evidence type="ECO:0008006" key="6">
    <source>
        <dbReference type="Google" id="ProtNLM"/>
    </source>
</evidence>
<comment type="similarity">
    <text evidence="2">Belongs to the major facilitator superfamily. Monocarboxylate porter (TC 2.A.1.13) family.</text>
</comment>
<comment type="subcellular location">
    <subcellularLocation>
        <location evidence="1">Membrane</location>
        <topology evidence="1">Multi-pass membrane protein</topology>
    </subcellularLocation>
</comment>
<keyword evidence="5" id="KW-1185">Reference proteome</keyword>
<feature type="transmembrane region" description="Helical" evidence="3">
    <location>
        <begin position="134"/>
        <end position="157"/>
    </location>
</feature>
<keyword evidence="3" id="KW-1133">Transmembrane helix</keyword>
<comment type="caution">
    <text evidence="4">The sequence shown here is derived from an EMBL/GenBank/DDBJ whole genome shotgun (WGS) entry which is preliminary data.</text>
</comment>
<gene>
    <name evidence="4" type="ORF">PENSUB_8601</name>
</gene>
<dbReference type="InterPro" id="IPR036259">
    <property type="entry name" value="MFS_trans_sf"/>
</dbReference>
<dbReference type="PANTHER" id="PTHR11360">
    <property type="entry name" value="MONOCARBOXYLATE TRANSPORTER"/>
    <property type="match status" value="1"/>
</dbReference>
<evidence type="ECO:0000313" key="5">
    <source>
        <dbReference type="Proteomes" id="UP000186955"/>
    </source>
</evidence>
<sequence length="212" mass="23237">MAEKPQNETTAPAPVPEELPPEGALVLALGPLYGRIFDTYGPAPVLYPCSVICVFSLCMTSLAHEYYQIFLAQGLLFGIGVGGLFSAGILCVGQWFVRRRGLATGIASTGSSVGGVICPIFMDRVMEKKGFAGATRYVALLMGVLLVAACILTRARLPRKKWNRELKWFDVTLFKQKEFMLFTVGTYLTMWVLSDDLLGSEYFKVSSSKLIS</sequence>
<protein>
    <recommendedName>
        <fullName evidence="6">Riboflavin transporter MCH5</fullName>
    </recommendedName>
</protein>
<evidence type="ECO:0000256" key="3">
    <source>
        <dbReference type="SAM" id="Phobius"/>
    </source>
</evidence>
<dbReference type="Proteomes" id="UP000186955">
    <property type="component" value="Unassembled WGS sequence"/>
</dbReference>
<feature type="transmembrane region" description="Helical" evidence="3">
    <location>
        <begin position="69"/>
        <end position="90"/>
    </location>
</feature>
<evidence type="ECO:0000256" key="1">
    <source>
        <dbReference type="ARBA" id="ARBA00004141"/>
    </source>
</evidence>
<organism evidence="4 5">
    <name type="scientific">Penicillium subrubescens</name>
    <dbReference type="NCBI Taxonomy" id="1316194"/>
    <lineage>
        <taxon>Eukaryota</taxon>
        <taxon>Fungi</taxon>
        <taxon>Dikarya</taxon>
        <taxon>Ascomycota</taxon>
        <taxon>Pezizomycotina</taxon>
        <taxon>Eurotiomycetes</taxon>
        <taxon>Eurotiomycetidae</taxon>
        <taxon>Eurotiales</taxon>
        <taxon>Aspergillaceae</taxon>
        <taxon>Penicillium</taxon>
    </lineage>
</organism>
<proteinExistence type="inferred from homology"/>
<evidence type="ECO:0000256" key="2">
    <source>
        <dbReference type="ARBA" id="ARBA00006727"/>
    </source>
</evidence>
<dbReference type="Gene3D" id="1.20.1250.20">
    <property type="entry name" value="MFS general substrate transporter like domains"/>
    <property type="match status" value="1"/>
</dbReference>
<dbReference type="GO" id="GO:0022857">
    <property type="term" value="F:transmembrane transporter activity"/>
    <property type="evidence" value="ECO:0007669"/>
    <property type="project" value="InterPro"/>
</dbReference>
<reference evidence="4 5" key="1">
    <citation type="submission" date="2016-10" db="EMBL/GenBank/DDBJ databases">
        <title>Genome sequence of the ascomycete fungus Penicillium subrubescens.</title>
        <authorList>
            <person name="De Vries R.P."/>
            <person name="Peng M."/>
            <person name="Dilokpimol A."/>
            <person name="Hilden K."/>
            <person name="Makela M.R."/>
            <person name="Grigoriev I."/>
            <person name="Riley R."/>
            <person name="Granchi Z."/>
        </authorList>
    </citation>
    <scope>NUCLEOTIDE SEQUENCE [LARGE SCALE GENOMIC DNA]</scope>
    <source>
        <strain evidence="4 5">CBS 132785</strain>
    </source>
</reference>
<keyword evidence="3" id="KW-0812">Transmembrane</keyword>
<dbReference type="PANTHER" id="PTHR11360:SF177">
    <property type="entry name" value="RIBOFLAVIN TRANSPORTER MCH5"/>
    <property type="match status" value="1"/>
</dbReference>
<dbReference type="InterPro" id="IPR050327">
    <property type="entry name" value="Proton-linked_MCT"/>
</dbReference>
<dbReference type="SUPFAM" id="SSF103473">
    <property type="entry name" value="MFS general substrate transporter"/>
    <property type="match status" value="1"/>
</dbReference>